<sequence>MKRSLFDPGQMNHRITLQAPLETPDGCGGVDVVWNDVAQVWAAFEPISVQRPEEAQQIEEYALHRVSVRFRTDVGTGWRVILGERSFEILSVIDPDERGAYLSLRKRQVGR</sequence>
<keyword evidence="2" id="KW-1185">Reference proteome</keyword>
<dbReference type="RefSeq" id="WP_377211713.1">
    <property type="nucleotide sequence ID" value="NZ_JBHTJV010000003.1"/>
</dbReference>
<dbReference type="Proteomes" id="UP001597101">
    <property type="component" value="Unassembled WGS sequence"/>
</dbReference>
<protein>
    <submittedName>
        <fullName evidence="1">Phage head closure protein</fullName>
    </submittedName>
</protein>
<evidence type="ECO:0000313" key="1">
    <source>
        <dbReference type="EMBL" id="MFD0915868.1"/>
    </source>
</evidence>
<accession>A0ABW3FDS4</accession>
<gene>
    <name evidence="1" type="ORF">ACFQ14_05560</name>
</gene>
<proteinExistence type="predicted"/>
<name>A0ABW3FDS4_9HYPH</name>
<dbReference type="InterPro" id="IPR038666">
    <property type="entry name" value="SSP1_head-tail_sf"/>
</dbReference>
<dbReference type="InterPro" id="IPR008767">
    <property type="entry name" value="Phage_SPP1_head-tail_adaptor"/>
</dbReference>
<organism evidence="1 2">
    <name type="scientific">Pseudahrensia aquimaris</name>
    <dbReference type="NCBI Taxonomy" id="744461"/>
    <lineage>
        <taxon>Bacteria</taxon>
        <taxon>Pseudomonadati</taxon>
        <taxon>Pseudomonadota</taxon>
        <taxon>Alphaproteobacteria</taxon>
        <taxon>Hyphomicrobiales</taxon>
        <taxon>Ahrensiaceae</taxon>
        <taxon>Pseudahrensia</taxon>
    </lineage>
</organism>
<dbReference type="NCBIfam" id="TIGR01563">
    <property type="entry name" value="gp16_SPP1"/>
    <property type="match status" value="1"/>
</dbReference>
<evidence type="ECO:0000313" key="2">
    <source>
        <dbReference type="Proteomes" id="UP001597101"/>
    </source>
</evidence>
<dbReference type="EMBL" id="JBHTJV010000003">
    <property type="protein sequence ID" value="MFD0915868.1"/>
    <property type="molecule type" value="Genomic_DNA"/>
</dbReference>
<dbReference type="Pfam" id="PF05521">
    <property type="entry name" value="Phage_HCP"/>
    <property type="match status" value="1"/>
</dbReference>
<comment type="caution">
    <text evidence="1">The sequence shown here is derived from an EMBL/GenBank/DDBJ whole genome shotgun (WGS) entry which is preliminary data.</text>
</comment>
<dbReference type="Gene3D" id="2.40.10.270">
    <property type="entry name" value="Bacteriophage SPP1 head-tail adaptor protein"/>
    <property type="match status" value="1"/>
</dbReference>
<reference evidence="2" key="1">
    <citation type="journal article" date="2019" name="Int. J. Syst. Evol. Microbiol.">
        <title>The Global Catalogue of Microorganisms (GCM) 10K type strain sequencing project: providing services to taxonomists for standard genome sequencing and annotation.</title>
        <authorList>
            <consortium name="The Broad Institute Genomics Platform"/>
            <consortium name="The Broad Institute Genome Sequencing Center for Infectious Disease"/>
            <person name="Wu L."/>
            <person name="Ma J."/>
        </authorList>
    </citation>
    <scope>NUCLEOTIDE SEQUENCE [LARGE SCALE GENOMIC DNA]</scope>
    <source>
        <strain evidence="2">CCUG 60023</strain>
    </source>
</reference>